<feature type="transmembrane region" description="Helical" evidence="1">
    <location>
        <begin position="113"/>
        <end position="132"/>
    </location>
</feature>
<feature type="transmembrane region" description="Helical" evidence="1">
    <location>
        <begin position="212"/>
        <end position="232"/>
    </location>
</feature>
<keyword evidence="1" id="KW-1133">Transmembrane helix</keyword>
<feature type="transmembrane region" description="Helical" evidence="1">
    <location>
        <begin position="147"/>
        <end position="167"/>
    </location>
</feature>
<comment type="caution">
    <text evidence="2">The sequence shown here is derived from an EMBL/GenBank/DDBJ whole genome shotgun (WGS) entry which is preliminary data.</text>
</comment>
<proteinExistence type="predicted"/>
<dbReference type="EMBL" id="BRXZ01003908">
    <property type="protein sequence ID" value="GMH64434.1"/>
    <property type="molecule type" value="Genomic_DNA"/>
</dbReference>
<sequence>MLGEKEPTNPPSFMRVASCLLLFIILAPLVGGAIFGLIPMGDPSLGFISSFGPAVLVAVVAMGPGMCDVLLVSLGAKVNVKTVAAFTLTFTVIINISYFVLGEMWMFPTPMGYLIAASIGFPITASQLFYQIFGKKIFTDWALIKRLAPLIAVPFLCITFTVVFAFYRAAFIQMTPSQQALFGPVWPLLKLGLKKCAAYLVDAGGNPDAAPFMLFFFDVISALCGNFLFISAADVGSVFSMISVDIVENLILACRVTFLIQRSRNERHARLERERDAEFLVLKNRLSVHSARLTRLENINIELANNDALANSQVDLNSDLERQSLLSTGGDDDREAAIGMENLHMHRACRLLINFLASEMSEMVCSGWSMIMLPMLYYSNNKQYFYTIDTLDSTGFQQALTFSAIDFALEAFTFALMLLVFALHANINVYHVGIEYIHMKGLFLPLLKVGFAVVIVAFAFFEKHNGIDPEFKWDEFGDRGGGGGNSSALSGT</sequence>
<evidence type="ECO:0000313" key="3">
    <source>
        <dbReference type="Proteomes" id="UP001165082"/>
    </source>
</evidence>
<keyword evidence="1" id="KW-0812">Transmembrane</keyword>
<organism evidence="2 3">
    <name type="scientific">Triparma retinervis</name>
    <dbReference type="NCBI Taxonomy" id="2557542"/>
    <lineage>
        <taxon>Eukaryota</taxon>
        <taxon>Sar</taxon>
        <taxon>Stramenopiles</taxon>
        <taxon>Ochrophyta</taxon>
        <taxon>Bolidophyceae</taxon>
        <taxon>Parmales</taxon>
        <taxon>Triparmaceae</taxon>
        <taxon>Triparma</taxon>
    </lineage>
</organism>
<evidence type="ECO:0000256" key="1">
    <source>
        <dbReference type="SAM" id="Phobius"/>
    </source>
</evidence>
<dbReference type="OrthoDB" id="201780at2759"/>
<feature type="transmembrane region" description="Helical" evidence="1">
    <location>
        <begin position="442"/>
        <end position="461"/>
    </location>
</feature>
<evidence type="ECO:0000313" key="2">
    <source>
        <dbReference type="EMBL" id="GMH64434.1"/>
    </source>
</evidence>
<keyword evidence="3" id="KW-1185">Reference proteome</keyword>
<name>A0A9W7A9R3_9STRA</name>
<accession>A0A9W7A9R3</accession>
<protein>
    <submittedName>
        <fullName evidence="2">Uncharacterized protein</fullName>
    </submittedName>
</protein>
<dbReference type="AlphaFoldDB" id="A0A9W7A9R3"/>
<keyword evidence="1" id="KW-0472">Membrane</keyword>
<feature type="transmembrane region" description="Helical" evidence="1">
    <location>
        <begin position="399"/>
        <end position="421"/>
    </location>
</feature>
<dbReference type="Proteomes" id="UP001165082">
    <property type="component" value="Unassembled WGS sequence"/>
</dbReference>
<feature type="transmembrane region" description="Helical" evidence="1">
    <location>
        <begin position="83"/>
        <end position="101"/>
    </location>
</feature>
<gene>
    <name evidence="2" type="ORF">TrRE_jg11085</name>
</gene>
<feature type="transmembrane region" description="Helical" evidence="1">
    <location>
        <begin position="12"/>
        <end position="38"/>
    </location>
</feature>
<feature type="transmembrane region" description="Helical" evidence="1">
    <location>
        <begin position="351"/>
        <end position="379"/>
    </location>
</feature>
<reference evidence="2" key="1">
    <citation type="submission" date="2022-07" db="EMBL/GenBank/DDBJ databases">
        <title>Genome analysis of Parmales, a sister group of diatoms, reveals the evolutionary specialization of diatoms from phago-mixotrophs to photoautotrophs.</title>
        <authorList>
            <person name="Ban H."/>
            <person name="Sato S."/>
            <person name="Yoshikawa S."/>
            <person name="Kazumasa Y."/>
            <person name="Nakamura Y."/>
            <person name="Ichinomiya M."/>
            <person name="Saitoh K."/>
            <person name="Sato N."/>
            <person name="Blanc-Mathieu R."/>
            <person name="Endo H."/>
            <person name="Kuwata A."/>
            <person name="Ogata H."/>
        </authorList>
    </citation>
    <scope>NUCLEOTIDE SEQUENCE</scope>
</reference>